<name>A0A559KK07_9MOLU</name>
<dbReference type="SUPFAM" id="SSF52954">
    <property type="entry name" value="Class II aaRS ABD-related"/>
    <property type="match status" value="1"/>
</dbReference>
<comment type="subunit">
    <text evidence="13">Homodimer.</text>
</comment>
<keyword evidence="8 13" id="KW-0067">ATP-binding</keyword>
<feature type="domain" description="Aminoacyl-transfer RNA synthetases class-II family profile" evidence="14">
    <location>
        <begin position="272"/>
        <end position="539"/>
    </location>
</feature>
<dbReference type="SMART" id="SM00863">
    <property type="entry name" value="tRNA_SAD"/>
    <property type="match status" value="1"/>
</dbReference>
<keyword evidence="17" id="KW-1185">Reference proteome</keyword>
<accession>A0A559KK07</accession>
<dbReference type="EC" id="6.1.1.3" evidence="13"/>
<dbReference type="GO" id="GO:0005737">
    <property type="term" value="C:cytoplasm"/>
    <property type="evidence" value="ECO:0007669"/>
    <property type="project" value="UniProtKB-SubCell"/>
</dbReference>
<evidence type="ECO:0000256" key="1">
    <source>
        <dbReference type="ARBA" id="ARBA00008226"/>
    </source>
</evidence>
<dbReference type="GO" id="GO:0004829">
    <property type="term" value="F:threonine-tRNA ligase activity"/>
    <property type="evidence" value="ECO:0007669"/>
    <property type="project" value="UniProtKB-UniRule"/>
</dbReference>
<dbReference type="GO" id="GO:0005524">
    <property type="term" value="F:ATP binding"/>
    <property type="evidence" value="ECO:0007669"/>
    <property type="project" value="UniProtKB-UniRule"/>
</dbReference>
<gene>
    <name evidence="13 16" type="primary">thrS</name>
    <name evidence="16" type="ORF">MDPP_0063</name>
</gene>
<evidence type="ECO:0000256" key="8">
    <source>
        <dbReference type="ARBA" id="ARBA00022840"/>
    </source>
</evidence>
<dbReference type="InterPro" id="IPR004095">
    <property type="entry name" value="TGS"/>
</dbReference>
<feature type="binding site" evidence="13">
    <location>
        <position position="335"/>
    </location>
    <ligand>
        <name>Zn(2+)</name>
        <dbReference type="ChEBI" id="CHEBI:29105"/>
        <note>catalytic</note>
    </ligand>
</feature>
<dbReference type="RefSeq" id="WP_144658215.1">
    <property type="nucleotide sequence ID" value="NZ_VIAE01000001.1"/>
</dbReference>
<protein>
    <recommendedName>
        <fullName evidence="13">Threonine--tRNA ligase</fullName>
        <ecNumber evidence="13">6.1.1.3</ecNumber>
    </recommendedName>
    <alternativeName>
        <fullName evidence="13">Threonyl-tRNA synthetase</fullName>
        <shortName evidence="13">ThrRS</shortName>
    </alternativeName>
</protein>
<evidence type="ECO:0000256" key="9">
    <source>
        <dbReference type="ARBA" id="ARBA00022884"/>
    </source>
</evidence>
<dbReference type="InterPro" id="IPR047246">
    <property type="entry name" value="ThrRS_anticodon"/>
</dbReference>
<dbReference type="SUPFAM" id="SSF55681">
    <property type="entry name" value="Class II aaRS and biotin synthetases"/>
    <property type="match status" value="1"/>
</dbReference>
<dbReference type="CDD" id="cd00771">
    <property type="entry name" value="ThrRS_core"/>
    <property type="match status" value="1"/>
</dbReference>
<dbReference type="Gene3D" id="3.30.980.10">
    <property type="entry name" value="Threonyl-trna Synthetase, Chain A, domain 2"/>
    <property type="match status" value="1"/>
</dbReference>
<evidence type="ECO:0000313" key="17">
    <source>
        <dbReference type="Proteomes" id="UP000320078"/>
    </source>
</evidence>
<comment type="catalytic activity">
    <reaction evidence="12 13">
        <text>tRNA(Thr) + L-threonine + ATP = L-threonyl-tRNA(Thr) + AMP + diphosphate + H(+)</text>
        <dbReference type="Rhea" id="RHEA:24624"/>
        <dbReference type="Rhea" id="RHEA-COMP:9670"/>
        <dbReference type="Rhea" id="RHEA-COMP:9704"/>
        <dbReference type="ChEBI" id="CHEBI:15378"/>
        <dbReference type="ChEBI" id="CHEBI:30616"/>
        <dbReference type="ChEBI" id="CHEBI:33019"/>
        <dbReference type="ChEBI" id="CHEBI:57926"/>
        <dbReference type="ChEBI" id="CHEBI:78442"/>
        <dbReference type="ChEBI" id="CHEBI:78534"/>
        <dbReference type="ChEBI" id="CHEBI:456215"/>
        <dbReference type="EC" id="6.1.1.3"/>
    </reaction>
</comment>
<dbReference type="InterPro" id="IPR012947">
    <property type="entry name" value="tRNA_SAD"/>
</dbReference>
<dbReference type="Gene3D" id="3.30.930.10">
    <property type="entry name" value="Bira Bifunctional Protein, Domain 2"/>
    <property type="match status" value="1"/>
</dbReference>
<dbReference type="FunFam" id="3.30.930.10:FF:000002">
    <property type="entry name" value="Threonine--tRNA ligase"/>
    <property type="match status" value="1"/>
</dbReference>
<reference evidence="16 17" key="1">
    <citation type="submission" date="2019-06" db="EMBL/GenBank/DDBJ databases">
        <title>Draft Genome Sequence of Candidatus Phytoplasma pini-Related Strain MDPP: A Resource for Comparative Genomics of Gymnosperm-infecting Phytoplasmas.</title>
        <authorList>
            <person name="Cai W."/>
            <person name="Costanzo S."/>
            <person name="Shao J."/>
            <person name="Zhao Y."/>
            <person name="Davis R."/>
        </authorList>
    </citation>
    <scope>NUCLEOTIDE SEQUENCE [LARGE SCALE GENOMIC DNA]</scope>
    <source>
        <strain evidence="16 17">MDPP</strain>
    </source>
</reference>
<evidence type="ECO:0000256" key="3">
    <source>
        <dbReference type="ARBA" id="ARBA00022555"/>
    </source>
</evidence>
<dbReference type="InterPro" id="IPR045864">
    <property type="entry name" value="aa-tRNA-synth_II/BPL/LPL"/>
</dbReference>
<dbReference type="EMBL" id="VIAE01000001">
    <property type="protein sequence ID" value="TVY12447.1"/>
    <property type="molecule type" value="Genomic_DNA"/>
</dbReference>
<keyword evidence="3 13" id="KW-0820">tRNA-binding</keyword>
<evidence type="ECO:0000259" key="15">
    <source>
        <dbReference type="PROSITE" id="PS51880"/>
    </source>
</evidence>
<dbReference type="GO" id="GO:0000049">
    <property type="term" value="F:tRNA binding"/>
    <property type="evidence" value="ECO:0007669"/>
    <property type="project" value="UniProtKB-KW"/>
</dbReference>
<dbReference type="PANTHER" id="PTHR11451:SF56">
    <property type="entry name" value="THREONINE--TRNA LIGASE 1"/>
    <property type="match status" value="1"/>
</dbReference>
<keyword evidence="9 13" id="KW-0694">RNA-binding</keyword>
<feature type="domain" description="TGS" evidence="15">
    <location>
        <begin position="1"/>
        <end position="62"/>
    </location>
</feature>
<evidence type="ECO:0000259" key="14">
    <source>
        <dbReference type="PROSITE" id="PS50862"/>
    </source>
</evidence>
<evidence type="ECO:0000256" key="6">
    <source>
        <dbReference type="ARBA" id="ARBA00022741"/>
    </source>
</evidence>
<dbReference type="GO" id="GO:0006435">
    <property type="term" value="P:threonyl-tRNA aminoacylation"/>
    <property type="evidence" value="ECO:0007669"/>
    <property type="project" value="UniProtKB-UniRule"/>
</dbReference>
<keyword evidence="6 13" id="KW-0547">Nucleotide-binding</keyword>
<evidence type="ECO:0000256" key="4">
    <source>
        <dbReference type="ARBA" id="ARBA00022598"/>
    </source>
</evidence>
<dbReference type="PROSITE" id="PS51880">
    <property type="entry name" value="TGS"/>
    <property type="match status" value="1"/>
</dbReference>
<evidence type="ECO:0000256" key="12">
    <source>
        <dbReference type="ARBA" id="ARBA00049515"/>
    </source>
</evidence>
<dbReference type="InterPro" id="IPR002320">
    <property type="entry name" value="Thr-tRNA-ligase_IIa"/>
</dbReference>
<dbReference type="InterPro" id="IPR004154">
    <property type="entry name" value="Anticodon-bd"/>
</dbReference>
<evidence type="ECO:0000256" key="5">
    <source>
        <dbReference type="ARBA" id="ARBA00022723"/>
    </source>
</evidence>
<comment type="caution">
    <text evidence="13">Lacks conserved residue(s) required for the propagation of feature annotation.</text>
</comment>
<dbReference type="SUPFAM" id="SSF55186">
    <property type="entry name" value="ThrRS/AlaRS common domain"/>
    <property type="match status" value="1"/>
</dbReference>
<dbReference type="PRINTS" id="PR01047">
    <property type="entry name" value="TRNASYNTHTHR"/>
</dbReference>
<comment type="cofactor">
    <cofactor evidence="13">
        <name>Zn(2+)</name>
        <dbReference type="ChEBI" id="CHEBI:29105"/>
    </cofactor>
    <text evidence="13">Binds 1 zinc ion per subunit.</text>
</comment>
<keyword evidence="7 13" id="KW-0862">Zinc</keyword>
<evidence type="ECO:0000256" key="11">
    <source>
        <dbReference type="ARBA" id="ARBA00023146"/>
    </source>
</evidence>
<dbReference type="InterPro" id="IPR036621">
    <property type="entry name" value="Anticodon-bd_dom_sf"/>
</dbReference>
<organism evidence="16 17">
    <name type="scientific">Candidatus Phytoplasma pini</name>
    <dbReference type="NCBI Taxonomy" id="267362"/>
    <lineage>
        <taxon>Bacteria</taxon>
        <taxon>Bacillati</taxon>
        <taxon>Mycoplasmatota</taxon>
        <taxon>Mollicutes</taxon>
        <taxon>Acholeplasmatales</taxon>
        <taxon>Acholeplasmataceae</taxon>
        <taxon>Candidatus Phytoplasma</taxon>
    </lineage>
</organism>
<keyword evidence="10 13" id="KW-0648">Protein biosynthesis</keyword>
<dbReference type="InterPro" id="IPR002314">
    <property type="entry name" value="aa-tRNA-synt_IIb"/>
</dbReference>
<dbReference type="Proteomes" id="UP000320078">
    <property type="component" value="Unassembled WGS sequence"/>
</dbReference>
<dbReference type="PROSITE" id="PS50862">
    <property type="entry name" value="AA_TRNA_LIGASE_II"/>
    <property type="match status" value="1"/>
</dbReference>
<comment type="caution">
    <text evidence="16">The sequence shown here is derived from an EMBL/GenBank/DDBJ whole genome shotgun (WGS) entry which is preliminary data.</text>
</comment>
<dbReference type="Pfam" id="PF00587">
    <property type="entry name" value="tRNA-synt_2b"/>
    <property type="match status" value="1"/>
</dbReference>
<keyword evidence="5 13" id="KW-0479">Metal-binding</keyword>
<dbReference type="OrthoDB" id="9802304at2"/>
<dbReference type="InterPro" id="IPR006195">
    <property type="entry name" value="aa-tRNA-synth_II"/>
</dbReference>
<evidence type="ECO:0000256" key="2">
    <source>
        <dbReference type="ARBA" id="ARBA00022490"/>
    </source>
</evidence>
<keyword evidence="11 13" id="KW-0030">Aminoacyl-tRNA synthetase</keyword>
<dbReference type="FunFam" id="3.30.980.10:FF:000005">
    <property type="entry name" value="Threonyl-tRNA synthetase, mitochondrial"/>
    <property type="match status" value="1"/>
</dbReference>
<keyword evidence="4 13" id="KW-0436">Ligase</keyword>
<evidence type="ECO:0000313" key="16">
    <source>
        <dbReference type="EMBL" id="TVY12447.1"/>
    </source>
</evidence>
<dbReference type="GO" id="GO:0046872">
    <property type="term" value="F:metal ion binding"/>
    <property type="evidence" value="ECO:0007669"/>
    <property type="project" value="UniProtKB-KW"/>
</dbReference>
<comment type="similarity">
    <text evidence="1 13">Belongs to the class-II aminoacyl-tRNA synthetase family.</text>
</comment>
<dbReference type="AlphaFoldDB" id="A0A559KK07"/>
<dbReference type="CDD" id="cd01667">
    <property type="entry name" value="TGS_ThrRS"/>
    <property type="match status" value="1"/>
</dbReference>
<comment type="subcellular location">
    <subcellularLocation>
        <location evidence="13">Cytoplasm</location>
    </subcellularLocation>
</comment>
<keyword evidence="2 13" id="KW-0963">Cytoplasm</keyword>
<dbReference type="Gene3D" id="3.40.50.800">
    <property type="entry name" value="Anticodon-binding domain"/>
    <property type="match status" value="1"/>
</dbReference>
<dbReference type="InterPro" id="IPR033728">
    <property type="entry name" value="ThrRS_core"/>
</dbReference>
<evidence type="ECO:0000256" key="7">
    <source>
        <dbReference type="ARBA" id="ARBA00022833"/>
    </source>
</evidence>
<sequence>MINIRFKHNDVIQTFPKGILINDIISQNFILKKKTPIAALFNNQLVELNRSLNTDGYLEIITCEDPRSFVILNHSTSHLMAQAIKRIYPQALLTIGPAIKEGFYYDIDFQGDIVSDKDFFLIEKVMNQIIQEKLPIVRQEMPKEKVLLLFKDNKYKQIILDKINDSIVSIYTQGEFKDLCRGPHLINTSLIQNFRLLKTSVSYFQANNKNNVLTRIYGIAFFTSKDLKKYLYILEKRKTKDHKNINKEQNFFMLNPEVGLGLPFWLSKGATIRRIIERYIVDKELKYDYQHVYTPILANTQLYEKSGHLQLYQENMFPVMHLKNEEKLILRPMNCPHHMMIFNHKIRSYKELPFKIAELGMMHRYEHSGAIMGLQRTREMTLNDAHIFITENQIQETICQIIDLILEVYKDFNIKEYHFNLSTRDIQNKDKYFSNDLIWDKSENILRNILKDSKIFYKESMGDAAFYGAKLDIQVLNALGHEETLSTIQLDFLLPERFNLSYIGSDNKRHTPVLIHRAVVSTMERFISYLIEKNEGVFPLWLSPVQIILLPVNNQLHLEYLKKIRILLIENNFRVELNDKETSLSYKIRKAQKDKIPYQVVVGDKEINNNLLTFRKFKSDKQKTLSIDDFIQYLNIIINSKK</sequence>
<dbReference type="CDD" id="cd00860">
    <property type="entry name" value="ThrRS_anticodon"/>
    <property type="match status" value="1"/>
</dbReference>
<feature type="binding site" evidence="13">
    <location>
        <position position="516"/>
    </location>
    <ligand>
        <name>Zn(2+)</name>
        <dbReference type="ChEBI" id="CHEBI:29105"/>
        <note>catalytic</note>
    </ligand>
</feature>
<evidence type="ECO:0000256" key="13">
    <source>
        <dbReference type="HAMAP-Rule" id="MF_00184"/>
    </source>
</evidence>
<proteinExistence type="inferred from homology"/>
<dbReference type="InterPro" id="IPR018163">
    <property type="entry name" value="Thr/Ala-tRNA-synth_IIc_edit"/>
</dbReference>
<dbReference type="NCBIfam" id="TIGR00418">
    <property type="entry name" value="thrS"/>
    <property type="match status" value="1"/>
</dbReference>
<evidence type="ECO:0000256" key="10">
    <source>
        <dbReference type="ARBA" id="ARBA00022917"/>
    </source>
</evidence>
<dbReference type="HAMAP" id="MF_00184">
    <property type="entry name" value="Thr_tRNA_synth"/>
    <property type="match status" value="1"/>
</dbReference>
<dbReference type="PANTHER" id="PTHR11451">
    <property type="entry name" value="THREONINE-TRNA LIGASE"/>
    <property type="match status" value="1"/>
</dbReference>
<dbReference type="Pfam" id="PF03129">
    <property type="entry name" value="HGTP_anticodon"/>
    <property type="match status" value="1"/>
</dbReference>
<feature type="binding site" evidence="13">
    <location>
        <position position="386"/>
    </location>
    <ligand>
        <name>Zn(2+)</name>
        <dbReference type="ChEBI" id="CHEBI:29105"/>
        <note>catalytic</note>
    </ligand>
</feature>
<dbReference type="FunFam" id="3.40.50.800:FF:000001">
    <property type="entry name" value="Threonine--tRNA ligase"/>
    <property type="match status" value="1"/>
</dbReference>
<dbReference type="Pfam" id="PF07973">
    <property type="entry name" value="tRNA_SAD"/>
    <property type="match status" value="1"/>
</dbReference>